<evidence type="ECO:0000313" key="4">
    <source>
        <dbReference type="Proteomes" id="UP000242427"/>
    </source>
</evidence>
<accession>A0A9X7JV33</accession>
<reference evidence="3 4" key="1">
    <citation type="submission" date="2018-03" db="EMBL/GenBank/DDBJ databases">
        <title>Chitinolytic properties of Streptosporangium nondiastaticum TBG75A20.</title>
        <authorList>
            <person name="Gayathri V."/>
            <person name="Shiburaj S."/>
        </authorList>
    </citation>
    <scope>NUCLEOTIDE SEQUENCE [LARGE SCALE GENOMIC DNA]</scope>
    <source>
        <strain evidence="3 4">TBG75A20</strain>
    </source>
</reference>
<comment type="caution">
    <text evidence="3">The sequence shown here is derived from an EMBL/GenBank/DDBJ whole genome shotgun (WGS) entry which is preliminary data.</text>
</comment>
<feature type="region of interest" description="Disordered" evidence="1">
    <location>
        <begin position="160"/>
        <end position="182"/>
    </location>
</feature>
<proteinExistence type="predicted"/>
<keyword evidence="2" id="KW-1133">Transmembrane helix</keyword>
<evidence type="ECO:0000256" key="2">
    <source>
        <dbReference type="SAM" id="Phobius"/>
    </source>
</evidence>
<protein>
    <submittedName>
        <fullName evidence="3">Uncharacterized protein</fullName>
    </submittedName>
</protein>
<keyword evidence="2" id="KW-0812">Transmembrane</keyword>
<sequence length="182" mass="20344">MRVWTTSLPPFIGVMLGTVASLVGQLLQGRASERAEARRNERERVEARRNEHLTHIVAFLCALQEAERGAVDRYHHNETDAEWQMRARRALDRVWVTQKTIHLVCASKVNNAAREAAFAVQDVIRKGPGDPGEPQDERVWQAISPSRRAYLDVAAEYLSEEEGHGAPAATTSPELRPDEAGL</sequence>
<name>A0A9X7JV33_9ACTN</name>
<organism evidence="3 4">
    <name type="scientific">Streptosporangium nondiastaticum</name>
    <dbReference type="NCBI Taxonomy" id="35764"/>
    <lineage>
        <taxon>Bacteria</taxon>
        <taxon>Bacillati</taxon>
        <taxon>Actinomycetota</taxon>
        <taxon>Actinomycetes</taxon>
        <taxon>Streptosporangiales</taxon>
        <taxon>Streptosporangiaceae</taxon>
        <taxon>Streptosporangium</taxon>
    </lineage>
</organism>
<evidence type="ECO:0000313" key="3">
    <source>
        <dbReference type="EMBL" id="PSJ30483.1"/>
    </source>
</evidence>
<evidence type="ECO:0000256" key="1">
    <source>
        <dbReference type="SAM" id="MobiDB-lite"/>
    </source>
</evidence>
<dbReference type="AlphaFoldDB" id="A0A9X7JV33"/>
<dbReference type="Proteomes" id="UP000242427">
    <property type="component" value="Unassembled WGS sequence"/>
</dbReference>
<gene>
    <name evidence="3" type="ORF">B7P34_00165</name>
</gene>
<dbReference type="EMBL" id="PXWG01000001">
    <property type="protein sequence ID" value="PSJ30483.1"/>
    <property type="molecule type" value="Genomic_DNA"/>
</dbReference>
<keyword evidence="2" id="KW-0472">Membrane</keyword>
<feature type="transmembrane region" description="Helical" evidence="2">
    <location>
        <begin position="12"/>
        <end position="29"/>
    </location>
</feature>
<keyword evidence="4" id="KW-1185">Reference proteome</keyword>